<reference evidence="2" key="3">
    <citation type="submission" date="2025-08" db="UniProtKB">
        <authorList>
            <consortium name="Ensembl"/>
        </authorList>
    </citation>
    <scope>IDENTIFICATION</scope>
</reference>
<sequence length="89" mass="10685">WELTFFEQSFPRIIKLYNLPTRELVKEVPLNRQPISFFDCTLYVCYCFIIFSFVKHPGKIKSACNIKQYRTTHVRFLTQHCTYSVVTHC</sequence>
<evidence type="ECO:0000313" key="3">
    <source>
        <dbReference type="Proteomes" id="UP000008144"/>
    </source>
</evidence>
<reference evidence="2" key="2">
    <citation type="journal article" date="2008" name="Genome Biol.">
        <title>Improved genome assembly and evidence-based global gene model set for the chordate Ciona intestinalis: new insight into intron and operon populations.</title>
        <authorList>
            <person name="Satou Y."/>
            <person name="Mineta K."/>
            <person name="Ogasawara M."/>
            <person name="Sasakura Y."/>
            <person name="Shoguchi E."/>
            <person name="Ueno K."/>
            <person name="Yamada L."/>
            <person name="Matsumoto J."/>
            <person name="Wasserscheid J."/>
            <person name="Dewar K."/>
            <person name="Wiley G.B."/>
            <person name="Macmil S.L."/>
            <person name="Roe B.A."/>
            <person name="Zeller R.W."/>
            <person name="Hastings K.E."/>
            <person name="Lemaire P."/>
            <person name="Lindquist E."/>
            <person name="Endo T."/>
            <person name="Hotta K."/>
            <person name="Inaba K."/>
        </authorList>
    </citation>
    <scope>NUCLEOTIDE SEQUENCE [LARGE SCALE GENOMIC DNA]</scope>
    <source>
        <strain evidence="2">wild type</strain>
    </source>
</reference>
<proteinExistence type="predicted"/>
<keyword evidence="3" id="KW-1185">Reference proteome</keyword>
<dbReference type="Ensembl" id="ENSCINT00000030221.1">
    <property type="protein sequence ID" value="ENSCINP00000035796.1"/>
    <property type="gene ID" value="ENSCING00000019045.1"/>
</dbReference>
<organism evidence="2 3">
    <name type="scientific">Ciona intestinalis</name>
    <name type="common">Transparent sea squirt</name>
    <name type="synonym">Ascidia intestinalis</name>
    <dbReference type="NCBI Taxonomy" id="7719"/>
    <lineage>
        <taxon>Eukaryota</taxon>
        <taxon>Metazoa</taxon>
        <taxon>Chordata</taxon>
        <taxon>Tunicata</taxon>
        <taxon>Ascidiacea</taxon>
        <taxon>Phlebobranchia</taxon>
        <taxon>Cionidae</taxon>
        <taxon>Ciona</taxon>
    </lineage>
</organism>
<dbReference type="HOGENOM" id="CLU_2460344_0_0_1"/>
<reference evidence="3" key="1">
    <citation type="journal article" date="2002" name="Science">
        <title>The draft genome of Ciona intestinalis: insights into chordate and vertebrate origins.</title>
        <authorList>
            <person name="Dehal P."/>
            <person name="Satou Y."/>
            <person name="Campbell R.K."/>
            <person name="Chapman J."/>
            <person name="Degnan B."/>
            <person name="De Tomaso A."/>
            <person name="Davidson B."/>
            <person name="Di Gregorio A."/>
            <person name="Gelpke M."/>
            <person name="Goodstein D.M."/>
            <person name="Harafuji N."/>
            <person name="Hastings K.E."/>
            <person name="Ho I."/>
            <person name="Hotta K."/>
            <person name="Huang W."/>
            <person name="Kawashima T."/>
            <person name="Lemaire P."/>
            <person name="Martinez D."/>
            <person name="Meinertzhagen I.A."/>
            <person name="Necula S."/>
            <person name="Nonaka M."/>
            <person name="Putnam N."/>
            <person name="Rash S."/>
            <person name="Saiga H."/>
            <person name="Satake M."/>
            <person name="Terry A."/>
            <person name="Yamada L."/>
            <person name="Wang H.G."/>
            <person name="Awazu S."/>
            <person name="Azumi K."/>
            <person name="Boore J."/>
            <person name="Branno M."/>
            <person name="Chin-Bow S."/>
            <person name="DeSantis R."/>
            <person name="Doyle S."/>
            <person name="Francino P."/>
            <person name="Keys D.N."/>
            <person name="Haga S."/>
            <person name="Hayashi H."/>
            <person name="Hino K."/>
            <person name="Imai K.S."/>
            <person name="Inaba K."/>
            <person name="Kano S."/>
            <person name="Kobayashi K."/>
            <person name="Kobayashi M."/>
            <person name="Lee B.I."/>
            <person name="Makabe K.W."/>
            <person name="Manohar C."/>
            <person name="Matassi G."/>
            <person name="Medina M."/>
            <person name="Mochizuki Y."/>
            <person name="Mount S."/>
            <person name="Morishita T."/>
            <person name="Miura S."/>
            <person name="Nakayama A."/>
            <person name="Nishizaka S."/>
            <person name="Nomoto H."/>
            <person name="Ohta F."/>
            <person name="Oishi K."/>
            <person name="Rigoutsos I."/>
            <person name="Sano M."/>
            <person name="Sasaki A."/>
            <person name="Sasakura Y."/>
            <person name="Shoguchi E."/>
            <person name="Shin-i T."/>
            <person name="Spagnuolo A."/>
            <person name="Stainier D."/>
            <person name="Suzuki M.M."/>
            <person name="Tassy O."/>
            <person name="Takatori N."/>
            <person name="Tokuoka M."/>
            <person name="Yagi K."/>
            <person name="Yoshizaki F."/>
            <person name="Wada S."/>
            <person name="Zhang C."/>
            <person name="Hyatt P.D."/>
            <person name="Larimer F."/>
            <person name="Detter C."/>
            <person name="Doggett N."/>
            <person name="Glavina T."/>
            <person name="Hawkins T."/>
            <person name="Richardson P."/>
            <person name="Lucas S."/>
            <person name="Kohara Y."/>
            <person name="Levine M."/>
            <person name="Satoh N."/>
            <person name="Rokhsar D.S."/>
        </authorList>
    </citation>
    <scope>NUCLEOTIDE SEQUENCE [LARGE SCALE GENOMIC DNA]</scope>
</reference>
<keyword evidence="1" id="KW-0472">Membrane</keyword>
<keyword evidence="1" id="KW-0812">Transmembrane</keyword>
<feature type="transmembrane region" description="Helical" evidence="1">
    <location>
        <begin position="35"/>
        <end position="54"/>
    </location>
</feature>
<reference evidence="2" key="4">
    <citation type="submission" date="2025-09" db="UniProtKB">
        <authorList>
            <consortium name="Ensembl"/>
        </authorList>
    </citation>
    <scope>IDENTIFICATION</scope>
</reference>
<dbReference type="Proteomes" id="UP000008144">
    <property type="component" value="Chromosome 1"/>
</dbReference>
<protein>
    <submittedName>
        <fullName evidence="2">Uncharacterized protein</fullName>
    </submittedName>
</protein>
<name>H2Y1L2_CIOIN</name>
<dbReference type="AlphaFoldDB" id="H2Y1L2"/>
<evidence type="ECO:0000256" key="1">
    <source>
        <dbReference type="SAM" id="Phobius"/>
    </source>
</evidence>
<accession>H2Y1L2</accession>
<keyword evidence="1" id="KW-1133">Transmembrane helix</keyword>
<dbReference type="EMBL" id="EAAA01000148">
    <property type="status" value="NOT_ANNOTATED_CDS"/>
    <property type="molecule type" value="Genomic_DNA"/>
</dbReference>
<evidence type="ECO:0000313" key="2">
    <source>
        <dbReference type="Ensembl" id="ENSCINP00000035796.1"/>
    </source>
</evidence>
<dbReference type="InParanoid" id="H2Y1L2"/>